<reference evidence="10" key="1">
    <citation type="submission" date="2021-03" db="EMBL/GenBank/DDBJ databases">
        <title>novel species isolated from a fishpond in China.</title>
        <authorList>
            <person name="Lu H."/>
            <person name="Cai Z."/>
        </authorList>
    </citation>
    <scope>NUCLEOTIDE SEQUENCE</scope>
    <source>
        <strain evidence="10">JCM 30855</strain>
    </source>
</reference>
<dbReference type="SUPFAM" id="SSF53955">
    <property type="entry name" value="Lysozyme-like"/>
    <property type="match status" value="1"/>
</dbReference>
<comment type="domain">
    <text evidence="8">The N-terminal domain does not have lytic activity and probably modulates enzymatic activity. The C-terminal domain is the catalytic active domain.</text>
</comment>
<feature type="domain" description="Solute-binding protein family 3/N-terminal" evidence="9">
    <location>
        <begin position="46"/>
        <end position="269"/>
    </location>
</feature>
<dbReference type="GO" id="GO:0009279">
    <property type="term" value="C:cell outer membrane"/>
    <property type="evidence" value="ECO:0007669"/>
    <property type="project" value="UniProtKB-SubCell"/>
</dbReference>
<keyword evidence="3 8" id="KW-0732">Signal</keyword>
<organism evidence="10 11">
    <name type="scientific">Bowmanella dokdonensis</name>
    <dbReference type="NCBI Taxonomy" id="751969"/>
    <lineage>
        <taxon>Bacteria</taxon>
        <taxon>Pseudomonadati</taxon>
        <taxon>Pseudomonadota</taxon>
        <taxon>Gammaproteobacteria</taxon>
        <taxon>Alteromonadales</taxon>
        <taxon>Alteromonadaceae</taxon>
        <taxon>Bowmanella</taxon>
    </lineage>
</organism>
<dbReference type="PANTHER" id="PTHR35936:SF32">
    <property type="entry name" value="MEMBRANE-BOUND LYTIC MUREIN TRANSGLYCOSYLASE F"/>
    <property type="match status" value="1"/>
</dbReference>
<dbReference type="InterPro" id="IPR001638">
    <property type="entry name" value="Solute-binding_3/MltF_N"/>
</dbReference>
<protein>
    <recommendedName>
        <fullName evidence="8">Membrane-bound lytic murein transglycosylase F</fullName>
        <ecNumber evidence="8">4.2.2.n1</ecNumber>
    </recommendedName>
    <alternativeName>
        <fullName evidence="8">Murein lyase F</fullName>
    </alternativeName>
</protein>
<keyword evidence="7 8" id="KW-0961">Cell wall biogenesis/degradation</keyword>
<dbReference type="Pfam" id="PF01464">
    <property type="entry name" value="SLT"/>
    <property type="match status" value="1"/>
</dbReference>
<comment type="similarity">
    <text evidence="2">Belongs to the bacterial solute-binding protein 3 family.</text>
</comment>
<comment type="similarity">
    <text evidence="8">In the C-terminal section; belongs to the transglycosylase Slt family.</text>
</comment>
<dbReference type="AlphaFoldDB" id="A0A939IPZ8"/>
<name>A0A939IPZ8_9ALTE</name>
<sequence>MAVIQSWKRKSRQIRALLFILGAVHLSSCERSTDRGSLGEVLDQGVLKVGTLYGLTTYYTGPNGPEGFEYELAKGFADHLGVRLEIYPYYSLSQAFSQLEDAHLQLLAAGLTATDERVARFRFGPPYQQVSQKLVFKQGHERPRDTEDLSGNLIVVADSSHTDTLRQLKEQHPDLAWQETNEMDAEELMEAVIAEQYDYTITDSNILALMRRRHPELAIGFTIQEPQRVAWAMNREQDDSLFAALLDYFGGLQQSGLLAALEDKYFGHVRQFNYVDTRLFIRAVEQTLPRFRLWFEQHSGELDWRLLAAMAYQESHWDPRAKSPTGVRGLMMLTLPTAKELGVTSRLDAQQSIRGGAQYLQDLIRRIPDRIQYPDRIWFALAAYNVGMGHLEDARVLTERQGGNPDLWVDVKARLPLLRQKKHYRMTRYGYARGDEAVTYVANIRRYYDTLVWLDDQGEFLQPGEQVPTTEVEITSPGD</sequence>
<evidence type="ECO:0000256" key="2">
    <source>
        <dbReference type="ARBA" id="ARBA00010333"/>
    </source>
</evidence>
<evidence type="ECO:0000256" key="3">
    <source>
        <dbReference type="ARBA" id="ARBA00022729"/>
    </source>
</evidence>
<comment type="caution">
    <text evidence="8">Lacks conserved residue(s) required for the propagation of feature annotation.</text>
</comment>
<dbReference type="NCBIfam" id="NF008112">
    <property type="entry name" value="PRK10859.1"/>
    <property type="match status" value="1"/>
</dbReference>
<comment type="similarity">
    <text evidence="1">Belongs to the transglycosylase Slt family.</text>
</comment>
<dbReference type="RefSeq" id="WP_206574509.1">
    <property type="nucleotide sequence ID" value="NZ_JAFKCV010000008.1"/>
</dbReference>
<dbReference type="CDD" id="cd13403">
    <property type="entry name" value="MLTF-like"/>
    <property type="match status" value="1"/>
</dbReference>
<evidence type="ECO:0000256" key="6">
    <source>
        <dbReference type="ARBA" id="ARBA00023239"/>
    </source>
</evidence>
<dbReference type="InterPro" id="IPR000189">
    <property type="entry name" value="Transglyc_AS"/>
</dbReference>
<comment type="function">
    <text evidence="8">Murein-degrading enzyme that degrades murein glycan strands and insoluble, high-molecular weight murein sacculi, with the concomitant formation of a 1,6-anhydromuramoyl product. Lytic transglycosylases (LTs) play an integral role in the metabolism of the peptidoglycan (PG) sacculus. Their lytic action creates space within the PG sacculus to allow for its expansion as well as for the insertion of various structures such as secretion systems and flagella.</text>
</comment>
<dbReference type="GO" id="GO:0071555">
    <property type="term" value="P:cell wall organization"/>
    <property type="evidence" value="ECO:0007669"/>
    <property type="project" value="UniProtKB-KW"/>
</dbReference>
<dbReference type="PANTHER" id="PTHR35936">
    <property type="entry name" value="MEMBRANE-BOUND LYTIC MUREIN TRANSGLYCOSYLASE F"/>
    <property type="match status" value="1"/>
</dbReference>
<dbReference type="InterPro" id="IPR023346">
    <property type="entry name" value="Lysozyme-like_dom_sf"/>
</dbReference>
<dbReference type="Gene3D" id="1.10.530.10">
    <property type="match status" value="1"/>
</dbReference>
<dbReference type="CDD" id="cd01009">
    <property type="entry name" value="PBP2_YfhD_N"/>
    <property type="match status" value="1"/>
</dbReference>
<dbReference type="EMBL" id="JAFKCV010000008">
    <property type="protein sequence ID" value="MBN7826395.1"/>
    <property type="molecule type" value="Genomic_DNA"/>
</dbReference>
<dbReference type="GO" id="GO:0008933">
    <property type="term" value="F:peptidoglycan lytic transglycosylase activity"/>
    <property type="evidence" value="ECO:0007669"/>
    <property type="project" value="UniProtKB-UniRule"/>
</dbReference>
<dbReference type="InterPro" id="IPR023703">
    <property type="entry name" value="MltF"/>
</dbReference>
<keyword evidence="11" id="KW-1185">Reference proteome</keyword>
<dbReference type="EC" id="4.2.2.n1" evidence="8"/>
<dbReference type="GO" id="GO:0009253">
    <property type="term" value="P:peptidoglycan catabolic process"/>
    <property type="evidence" value="ECO:0007669"/>
    <property type="project" value="TreeGrafter"/>
</dbReference>
<dbReference type="FunFam" id="1.10.530.10:FF:000003">
    <property type="entry name" value="Membrane-bound lytic murein transglycosylase F"/>
    <property type="match status" value="1"/>
</dbReference>
<evidence type="ECO:0000313" key="11">
    <source>
        <dbReference type="Proteomes" id="UP000664654"/>
    </source>
</evidence>
<accession>A0A939IPZ8</accession>
<dbReference type="Pfam" id="PF00497">
    <property type="entry name" value="SBP_bac_3"/>
    <property type="match status" value="1"/>
</dbReference>
<comment type="similarity">
    <text evidence="8">In the N-terminal section; belongs to the bacterial solute-binding protein 3 family.</text>
</comment>
<dbReference type="HAMAP" id="MF_02016">
    <property type="entry name" value="MltF"/>
    <property type="match status" value="1"/>
</dbReference>
<proteinExistence type="inferred from homology"/>
<keyword evidence="5 8" id="KW-0998">Cell outer membrane</keyword>
<dbReference type="Gene3D" id="3.40.190.10">
    <property type="entry name" value="Periplasmic binding protein-like II"/>
    <property type="match status" value="2"/>
</dbReference>
<comment type="caution">
    <text evidence="10">The sequence shown here is derived from an EMBL/GenBank/DDBJ whole genome shotgun (WGS) entry which is preliminary data.</text>
</comment>
<dbReference type="Proteomes" id="UP000664654">
    <property type="component" value="Unassembled WGS sequence"/>
</dbReference>
<evidence type="ECO:0000259" key="9">
    <source>
        <dbReference type="SMART" id="SM00062"/>
    </source>
</evidence>
<comment type="catalytic activity">
    <reaction evidence="8">
        <text>Exolytic cleavage of the (1-&gt;4)-beta-glycosidic linkage between N-acetylmuramic acid (MurNAc) and N-acetylglucosamine (GlcNAc) residues in peptidoglycan, from either the reducing or the non-reducing ends of the peptidoglycan chains, with concomitant formation of a 1,6-anhydrobond in the MurNAc residue.</text>
        <dbReference type="EC" id="4.2.2.n1"/>
    </reaction>
</comment>
<dbReference type="SMART" id="SM00062">
    <property type="entry name" value="PBPb"/>
    <property type="match status" value="1"/>
</dbReference>
<evidence type="ECO:0000256" key="5">
    <source>
        <dbReference type="ARBA" id="ARBA00023237"/>
    </source>
</evidence>
<feature type="active site" evidence="8">
    <location>
        <position position="314"/>
    </location>
</feature>
<dbReference type="PROSITE" id="PS00922">
    <property type="entry name" value="TRANSGLYCOSYLASE"/>
    <property type="match status" value="1"/>
</dbReference>
<dbReference type="InterPro" id="IPR008258">
    <property type="entry name" value="Transglycosylase_SLT_dom_1"/>
</dbReference>
<gene>
    <name evidence="8 10" type="primary">mltF</name>
    <name evidence="10" type="ORF">J0A66_14265</name>
</gene>
<keyword evidence="6 8" id="KW-0456">Lyase</keyword>
<evidence type="ECO:0000256" key="8">
    <source>
        <dbReference type="HAMAP-Rule" id="MF_02016"/>
    </source>
</evidence>
<evidence type="ECO:0000256" key="1">
    <source>
        <dbReference type="ARBA" id="ARBA00007734"/>
    </source>
</evidence>
<evidence type="ECO:0000256" key="7">
    <source>
        <dbReference type="ARBA" id="ARBA00023316"/>
    </source>
</evidence>
<evidence type="ECO:0000256" key="4">
    <source>
        <dbReference type="ARBA" id="ARBA00023136"/>
    </source>
</evidence>
<dbReference type="SUPFAM" id="SSF53850">
    <property type="entry name" value="Periplasmic binding protein-like II"/>
    <property type="match status" value="1"/>
</dbReference>
<feature type="region of interest" description="LT domain" evidence="8">
    <location>
        <begin position="270"/>
        <end position="479"/>
    </location>
</feature>
<evidence type="ECO:0000313" key="10">
    <source>
        <dbReference type="EMBL" id="MBN7826395.1"/>
    </source>
</evidence>
<keyword evidence="4 8" id="KW-0472">Membrane</keyword>
<comment type="subcellular location">
    <subcellularLocation>
        <location evidence="8">Cell outer membrane</location>
        <topology evidence="8">Peripheral membrane protein</topology>
    </subcellularLocation>
    <text evidence="8">Attached to the inner leaflet of the outer membrane.</text>
</comment>
<dbReference type="GO" id="GO:0016998">
    <property type="term" value="P:cell wall macromolecule catabolic process"/>
    <property type="evidence" value="ECO:0007669"/>
    <property type="project" value="UniProtKB-UniRule"/>
</dbReference>